<keyword evidence="1" id="KW-1133">Transmembrane helix</keyword>
<gene>
    <name evidence="2" type="ORF">BN863_150</name>
</gene>
<dbReference type="Proteomes" id="UP000016160">
    <property type="component" value="Chromosome"/>
</dbReference>
<dbReference type="STRING" id="1347342.BN863_150"/>
<keyword evidence="3" id="KW-1185">Reference proteome</keyword>
<dbReference type="HOGENOM" id="CLU_1025846_0_0_10"/>
<accession>T2KG72</accession>
<protein>
    <submittedName>
        <fullName evidence="2">Glycosyltransferase (GT2)</fullName>
    </submittedName>
</protein>
<proteinExistence type="predicted"/>
<dbReference type="EMBL" id="HG315671">
    <property type="protein sequence ID" value="CDF77727.1"/>
    <property type="molecule type" value="Genomic_DNA"/>
</dbReference>
<keyword evidence="1" id="KW-0472">Membrane</keyword>
<organism evidence="2 3">
    <name type="scientific">Formosa agariphila (strain DSM 15362 / KCTC 12365 / LMG 23005 / KMM 3901 / M-2Alg 35-1)</name>
    <dbReference type="NCBI Taxonomy" id="1347342"/>
    <lineage>
        <taxon>Bacteria</taxon>
        <taxon>Pseudomonadati</taxon>
        <taxon>Bacteroidota</taxon>
        <taxon>Flavobacteriia</taxon>
        <taxon>Flavobacteriales</taxon>
        <taxon>Flavobacteriaceae</taxon>
        <taxon>Formosa</taxon>
    </lineage>
</organism>
<name>T2KG72_FORAG</name>
<dbReference type="GO" id="GO:0016740">
    <property type="term" value="F:transferase activity"/>
    <property type="evidence" value="ECO:0007669"/>
    <property type="project" value="UniProtKB-KW"/>
</dbReference>
<evidence type="ECO:0000313" key="2">
    <source>
        <dbReference type="EMBL" id="CDF77727.1"/>
    </source>
</evidence>
<reference evidence="2 3" key="1">
    <citation type="journal article" date="2013" name="Appl. Environ. Microbiol.">
        <title>The genome of the alga-associated marine flavobacterium Formosa agariphila KMM 3901T reveals a broad potential for degradation of algal polysaccharides.</title>
        <authorList>
            <person name="Mann A.J."/>
            <person name="Hahnke R.L."/>
            <person name="Huang S."/>
            <person name="Werner J."/>
            <person name="Xing P."/>
            <person name="Barbeyron T."/>
            <person name="Huettel B."/>
            <person name="Stueber K."/>
            <person name="Reinhardt R."/>
            <person name="Harder J."/>
            <person name="Gloeckner F.O."/>
            <person name="Amann R.I."/>
            <person name="Teeling H."/>
        </authorList>
    </citation>
    <scope>NUCLEOTIDE SEQUENCE [LARGE SCALE GENOMIC DNA]</scope>
    <source>
        <strain evidence="3">DSM 15362 / KCTC 12365 / LMG 23005 / KMM 3901</strain>
    </source>
</reference>
<keyword evidence="1" id="KW-0812">Transmembrane</keyword>
<feature type="transmembrane region" description="Helical" evidence="1">
    <location>
        <begin position="54"/>
        <end position="74"/>
    </location>
</feature>
<dbReference type="AlphaFoldDB" id="T2KG72"/>
<keyword evidence="2" id="KW-0808">Transferase</keyword>
<dbReference type="eggNOG" id="COG1215">
    <property type="taxonomic scope" value="Bacteria"/>
</dbReference>
<dbReference type="Gene3D" id="3.90.550.10">
    <property type="entry name" value="Spore Coat Polysaccharide Biosynthesis Protein SpsA, Chain A"/>
    <property type="match status" value="1"/>
</dbReference>
<feature type="transmembrane region" description="Helical" evidence="1">
    <location>
        <begin position="21"/>
        <end position="42"/>
    </location>
</feature>
<evidence type="ECO:0000313" key="3">
    <source>
        <dbReference type="Proteomes" id="UP000016160"/>
    </source>
</evidence>
<dbReference type="InterPro" id="IPR029044">
    <property type="entry name" value="Nucleotide-diphossugar_trans"/>
</dbReference>
<sequence length="271" mass="30294">MIFNNQSVPGKDTVLKSVITFVATLLLMMVAASGIFAFYQAFNDILLNPLYNPLFYAFFILLNSWLAFSGVIYLSKLYLYLKDKTKQVVEDENLPSVTAVVSANNEGKHVYNTLISLAKSDYPEHKLQILAIGNTNSDDTWSWIHEAKNDLGDRVSIYQSKEKVENQDLNAVINNATGNVIVNVGIGAVINEDTLRNLIIKNIVSGKKITTENNIKIINKDNNTISNSNLKGVNLLQKIVINTSKRLHLYLLNIEKKANNALDYSAKVQLK</sequence>
<dbReference type="SUPFAM" id="SSF53448">
    <property type="entry name" value="Nucleotide-diphospho-sugar transferases"/>
    <property type="match status" value="1"/>
</dbReference>
<dbReference type="PATRIC" id="fig|1347342.6.peg.16"/>
<evidence type="ECO:0000256" key="1">
    <source>
        <dbReference type="SAM" id="Phobius"/>
    </source>
</evidence>